<accession>A0A423W229</accession>
<evidence type="ECO:0000313" key="3">
    <source>
        <dbReference type="Proteomes" id="UP000283895"/>
    </source>
</evidence>
<feature type="compositionally biased region" description="Basic and acidic residues" evidence="1">
    <location>
        <begin position="137"/>
        <end position="148"/>
    </location>
</feature>
<sequence length="526" mass="58082">MVYRSPSSPESPGSTSDSPSTPGEDYKLSDENDEAIYEKLVANIKNLVIDSPCVDDLEDHGVPLELYIHRFLEQVCNHKDAKVQSHAASLSIRTIPVQTCSPGANVGNSRIPTGVGHKGNGGHNKRKNGDNSGSGRGGRDPDKEKPYDDGGDDFEDDTERGKRQKTGNDDGVRSCPFRKRNPGRFNVRDYPQCALTSFTNLALLKRSFQDEDKLAEHQRNDERCEVAPDPDVENDPEIGITSEISQKLTERGKTKVNSWKDIWRLLFPSDQFVPNSNYEPPIELDEVQDKFYDERNIISFLECKVPVWHDEVPTGEHGYHYITEIIGQSRDEHGHVRSMARLERDKEFLGKVHVQAVSRSHPVQPPAQQVQPNTPFSVTRFSSDPITNSPDILAGYNDNHLSCDNEVLSAAAQPPPVEQTISQYISGPNGVPDAPLGSFLQNSYPVNNDLWEDSTGSKLVSESSGGIDSAYETLKGDQGGGGGEANDQCDISHPPTLDPFEVGLTHGGDDSTWFGDQYIGWIPDSQ</sequence>
<protein>
    <submittedName>
        <fullName evidence="2">Uncharacterized protein</fullName>
    </submittedName>
</protein>
<evidence type="ECO:0000256" key="1">
    <source>
        <dbReference type="SAM" id="MobiDB-lite"/>
    </source>
</evidence>
<feature type="compositionally biased region" description="Acidic residues" evidence="1">
    <location>
        <begin position="149"/>
        <end position="158"/>
    </location>
</feature>
<feature type="region of interest" description="Disordered" evidence="1">
    <location>
        <begin position="1"/>
        <end position="30"/>
    </location>
</feature>
<dbReference type="AlphaFoldDB" id="A0A423W229"/>
<feature type="compositionally biased region" description="Basic and acidic residues" evidence="1">
    <location>
        <begin position="214"/>
        <end position="226"/>
    </location>
</feature>
<dbReference type="OrthoDB" id="610608at2759"/>
<dbReference type="Proteomes" id="UP000283895">
    <property type="component" value="Unassembled WGS sequence"/>
</dbReference>
<dbReference type="PANTHER" id="PTHR38166:SF1">
    <property type="entry name" value="C2H2-TYPE DOMAIN-CONTAINING PROTEIN"/>
    <property type="match status" value="1"/>
</dbReference>
<proteinExistence type="predicted"/>
<dbReference type="EMBL" id="LKEA01000029">
    <property type="protein sequence ID" value="ROV97369.1"/>
    <property type="molecule type" value="Genomic_DNA"/>
</dbReference>
<dbReference type="PANTHER" id="PTHR38166">
    <property type="entry name" value="C2H2-TYPE DOMAIN-CONTAINING PROTEIN-RELATED"/>
    <property type="match status" value="1"/>
</dbReference>
<organism evidence="2 3">
    <name type="scientific">Cytospora schulzeri</name>
    <dbReference type="NCBI Taxonomy" id="448051"/>
    <lineage>
        <taxon>Eukaryota</taxon>
        <taxon>Fungi</taxon>
        <taxon>Dikarya</taxon>
        <taxon>Ascomycota</taxon>
        <taxon>Pezizomycotina</taxon>
        <taxon>Sordariomycetes</taxon>
        <taxon>Sordariomycetidae</taxon>
        <taxon>Diaporthales</taxon>
        <taxon>Cytosporaceae</taxon>
        <taxon>Cytospora</taxon>
    </lineage>
</organism>
<name>A0A423W229_9PEZI</name>
<feature type="compositionally biased region" description="Polar residues" evidence="1">
    <location>
        <begin position="98"/>
        <end position="111"/>
    </location>
</feature>
<evidence type="ECO:0000313" key="2">
    <source>
        <dbReference type="EMBL" id="ROV97369.1"/>
    </source>
</evidence>
<feature type="region of interest" description="Disordered" evidence="1">
    <location>
        <begin position="98"/>
        <end position="183"/>
    </location>
</feature>
<feature type="compositionally biased region" description="Low complexity" evidence="1">
    <location>
        <begin position="1"/>
        <end position="23"/>
    </location>
</feature>
<keyword evidence="3" id="KW-1185">Reference proteome</keyword>
<comment type="caution">
    <text evidence="2">The sequence shown here is derived from an EMBL/GenBank/DDBJ whole genome shotgun (WGS) entry which is preliminary data.</text>
</comment>
<dbReference type="STRING" id="356882.A0A423W229"/>
<gene>
    <name evidence="2" type="ORF">VMCG_06848</name>
</gene>
<feature type="region of interest" description="Disordered" evidence="1">
    <location>
        <begin position="214"/>
        <end position="237"/>
    </location>
</feature>
<reference evidence="2 3" key="1">
    <citation type="submission" date="2015-09" db="EMBL/GenBank/DDBJ databases">
        <title>Host preference determinants of Valsa canker pathogens revealed by comparative genomics.</title>
        <authorList>
            <person name="Yin Z."/>
            <person name="Huang L."/>
        </authorList>
    </citation>
    <scope>NUCLEOTIDE SEQUENCE [LARGE SCALE GENOMIC DNA]</scope>
    <source>
        <strain evidence="2 3">03-1</strain>
    </source>
</reference>